<evidence type="ECO:0000313" key="2">
    <source>
        <dbReference type="Proteomes" id="UP000554482"/>
    </source>
</evidence>
<organism evidence="1 2">
    <name type="scientific">Thalictrum thalictroides</name>
    <name type="common">Rue-anemone</name>
    <name type="synonym">Anemone thalictroides</name>
    <dbReference type="NCBI Taxonomy" id="46969"/>
    <lineage>
        <taxon>Eukaryota</taxon>
        <taxon>Viridiplantae</taxon>
        <taxon>Streptophyta</taxon>
        <taxon>Embryophyta</taxon>
        <taxon>Tracheophyta</taxon>
        <taxon>Spermatophyta</taxon>
        <taxon>Magnoliopsida</taxon>
        <taxon>Ranunculales</taxon>
        <taxon>Ranunculaceae</taxon>
        <taxon>Thalictroideae</taxon>
        <taxon>Thalictrum</taxon>
    </lineage>
</organism>
<dbReference type="EMBL" id="JABWDY010017958">
    <property type="protein sequence ID" value="KAF5194995.1"/>
    <property type="molecule type" value="Genomic_DNA"/>
</dbReference>
<reference evidence="1 2" key="1">
    <citation type="submission" date="2020-06" db="EMBL/GenBank/DDBJ databases">
        <title>Transcriptomic and genomic resources for Thalictrum thalictroides and T. hernandezii: Facilitating candidate gene discovery in an emerging model plant lineage.</title>
        <authorList>
            <person name="Arias T."/>
            <person name="Riano-Pachon D.M."/>
            <person name="Di Stilio V.S."/>
        </authorList>
    </citation>
    <scope>NUCLEOTIDE SEQUENCE [LARGE SCALE GENOMIC DNA]</scope>
    <source>
        <strain evidence="2">cv. WT478/WT964</strain>
        <tissue evidence="1">Leaves</tissue>
    </source>
</reference>
<proteinExistence type="predicted"/>
<gene>
    <name evidence="1" type="ORF">FRX31_015418</name>
</gene>
<dbReference type="AlphaFoldDB" id="A0A7J6WF08"/>
<name>A0A7J6WF08_THATH</name>
<dbReference type="Proteomes" id="UP000554482">
    <property type="component" value="Unassembled WGS sequence"/>
</dbReference>
<accession>A0A7J6WF08</accession>
<sequence length="65" mass="7740">MVKVVGQNNPTWEHEYNNVELSRSWHRLINRGVMKLIIRWTLALVVEMDQGGDPFRRKLDYSVQD</sequence>
<evidence type="ECO:0000313" key="1">
    <source>
        <dbReference type="EMBL" id="KAF5194995.1"/>
    </source>
</evidence>
<keyword evidence="2" id="KW-1185">Reference proteome</keyword>
<comment type="caution">
    <text evidence="1">The sequence shown here is derived from an EMBL/GenBank/DDBJ whole genome shotgun (WGS) entry which is preliminary data.</text>
</comment>
<protein>
    <submittedName>
        <fullName evidence="1">Uncharacterized protein</fullName>
    </submittedName>
</protein>